<evidence type="ECO:0000256" key="7">
    <source>
        <dbReference type="RuleBase" id="RU361277"/>
    </source>
</evidence>
<proteinExistence type="inferred from homology"/>
<dbReference type="InterPro" id="IPR011032">
    <property type="entry name" value="GroES-like_sf"/>
</dbReference>
<keyword evidence="3 7" id="KW-0479">Metal-binding</keyword>
<dbReference type="RefSeq" id="WP_147926385.1">
    <property type="nucleotide sequence ID" value="NZ_VKAC01000006.1"/>
</dbReference>
<feature type="domain" description="Alcohol dehydrogenase-like N-terminal" evidence="9">
    <location>
        <begin position="25"/>
        <end position="136"/>
    </location>
</feature>
<comment type="similarity">
    <text evidence="2 7">Belongs to the zinc-containing alcohol dehydrogenase family.</text>
</comment>
<gene>
    <name evidence="10" type="ORF">FMM08_10750</name>
</gene>
<evidence type="ECO:0000256" key="2">
    <source>
        <dbReference type="ARBA" id="ARBA00008072"/>
    </source>
</evidence>
<dbReference type="SUPFAM" id="SSF50129">
    <property type="entry name" value="GroES-like"/>
    <property type="match status" value="1"/>
</dbReference>
<dbReference type="PANTHER" id="PTHR42813">
    <property type="entry name" value="ZINC-TYPE ALCOHOL DEHYDROGENASE-LIKE"/>
    <property type="match status" value="1"/>
</dbReference>
<organism evidence="10 11">
    <name type="scientific">Quadrisphaera setariae</name>
    <dbReference type="NCBI Taxonomy" id="2593304"/>
    <lineage>
        <taxon>Bacteria</taxon>
        <taxon>Bacillati</taxon>
        <taxon>Actinomycetota</taxon>
        <taxon>Actinomycetes</taxon>
        <taxon>Kineosporiales</taxon>
        <taxon>Kineosporiaceae</taxon>
        <taxon>Quadrisphaera</taxon>
    </lineage>
</organism>
<dbReference type="GO" id="GO:0016491">
    <property type="term" value="F:oxidoreductase activity"/>
    <property type="evidence" value="ECO:0007669"/>
    <property type="project" value="UniProtKB-KW"/>
</dbReference>
<dbReference type="InterPro" id="IPR002328">
    <property type="entry name" value="ADH_Zn_CS"/>
</dbReference>
<dbReference type="Gene3D" id="3.40.50.720">
    <property type="entry name" value="NAD(P)-binding Rossmann-like Domain"/>
    <property type="match status" value="1"/>
</dbReference>
<reference evidence="10 11" key="1">
    <citation type="submission" date="2019-07" db="EMBL/GenBank/DDBJ databases">
        <title>Quadrisphaera sp. strain DD2A genome sequencing and assembly.</title>
        <authorList>
            <person name="Kim I."/>
        </authorList>
    </citation>
    <scope>NUCLEOTIDE SEQUENCE [LARGE SCALE GENOMIC DNA]</scope>
    <source>
        <strain evidence="10 11">DD2A</strain>
    </source>
</reference>
<dbReference type="CDD" id="cd08282">
    <property type="entry name" value="PFDH_like"/>
    <property type="match status" value="1"/>
</dbReference>
<evidence type="ECO:0000259" key="8">
    <source>
        <dbReference type="Pfam" id="PF00107"/>
    </source>
</evidence>
<evidence type="ECO:0000259" key="9">
    <source>
        <dbReference type="Pfam" id="PF08240"/>
    </source>
</evidence>
<evidence type="ECO:0000256" key="4">
    <source>
        <dbReference type="ARBA" id="ARBA00022833"/>
    </source>
</evidence>
<sequence length="379" mass="40341">MKALVYNGPRDVTVTEVPDARIEAPTDVIVKITSTNICGSDLHMYEGRTDVEQGKTLGHENTGIVEEVGSGITRLKKGDRVSLPFNIACGHCRNCNRGKTAFCLEVNPGMAGGAFGYADMGPYQGGQAEYLRVPFADFNALRLPGGADSREHELDYAMLSDIFPTGWHGTRLSGLEPGESVVVMGAGPVGIMAALSARIQGADQVYVVDQHADRLALAEQAGATPVDFSQGDPVEQVMEATGGVGVDRGVEAVGWQAHDHSGEEHPAGTLDTLVQVVRATGGIGVVGVFPPQDPNGPDPLMQEGRMAFPFGAFFTKGLTMGTGQADVKRYNRQLRDLITQGKASPGFIVSHELDLAQAADGYQHFDAREDGWTKVVLHP</sequence>
<dbReference type="PANTHER" id="PTHR42813:SF3">
    <property type="entry name" value="GLUTATHIONE-INDEPENDENT FORMALDEHYDE DEHYDROGENASE"/>
    <property type="match status" value="1"/>
</dbReference>
<dbReference type="EMBL" id="VKAC01000006">
    <property type="protein sequence ID" value="TXR55950.1"/>
    <property type="molecule type" value="Genomic_DNA"/>
</dbReference>
<evidence type="ECO:0000256" key="1">
    <source>
        <dbReference type="ARBA" id="ARBA00001947"/>
    </source>
</evidence>
<dbReference type="SUPFAM" id="SSF51735">
    <property type="entry name" value="NAD(P)-binding Rossmann-fold domains"/>
    <property type="match status" value="1"/>
</dbReference>
<keyword evidence="11" id="KW-1185">Reference proteome</keyword>
<dbReference type="PROSITE" id="PS00059">
    <property type="entry name" value="ADH_ZINC"/>
    <property type="match status" value="1"/>
</dbReference>
<evidence type="ECO:0000256" key="5">
    <source>
        <dbReference type="ARBA" id="ARBA00023002"/>
    </source>
</evidence>
<feature type="domain" description="Alcohol dehydrogenase-like C-terminal" evidence="8">
    <location>
        <begin position="188"/>
        <end position="294"/>
    </location>
</feature>
<evidence type="ECO:0000256" key="6">
    <source>
        <dbReference type="ARBA" id="ARBA00023027"/>
    </source>
</evidence>
<dbReference type="InterPro" id="IPR013154">
    <property type="entry name" value="ADH-like_N"/>
</dbReference>
<protein>
    <submittedName>
        <fullName evidence="10">Zinc-binding dehydrogenase</fullName>
    </submittedName>
</protein>
<dbReference type="AlphaFoldDB" id="A0A5C8ZGK2"/>
<dbReference type="Proteomes" id="UP000321234">
    <property type="component" value="Unassembled WGS sequence"/>
</dbReference>
<keyword evidence="4 7" id="KW-0862">Zinc</keyword>
<accession>A0A5C8ZGK2</accession>
<dbReference type="InterPro" id="IPR036291">
    <property type="entry name" value="NAD(P)-bd_dom_sf"/>
</dbReference>
<evidence type="ECO:0000256" key="3">
    <source>
        <dbReference type="ARBA" id="ARBA00022723"/>
    </source>
</evidence>
<dbReference type="Pfam" id="PF08240">
    <property type="entry name" value="ADH_N"/>
    <property type="match status" value="1"/>
</dbReference>
<dbReference type="GO" id="GO:0008270">
    <property type="term" value="F:zinc ion binding"/>
    <property type="evidence" value="ECO:0007669"/>
    <property type="project" value="InterPro"/>
</dbReference>
<name>A0A5C8ZGK2_9ACTN</name>
<dbReference type="Gene3D" id="3.90.180.10">
    <property type="entry name" value="Medium-chain alcohol dehydrogenases, catalytic domain"/>
    <property type="match status" value="1"/>
</dbReference>
<keyword evidence="6" id="KW-0520">NAD</keyword>
<evidence type="ECO:0000313" key="10">
    <source>
        <dbReference type="EMBL" id="TXR55950.1"/>
    </source>
</evidence>
<comment type="caution">
    <text evidence="10">The sequence shown here is derived from an EMBL/GenBank/DDBJ whole genome shotgun (WGS) entry which is preliminary data.</text>
</comment>
<dbReference type="OrthoDB" id="241504at2"/>
<dbReference type="Pfam" id="PF00107">
    <property type="entry name" value="ADH_zinc_N"/>
    <property type="match status" value="1"/>
</dbReference>
<keyword evidence="5" id="KW-0560">Oxidoreductase</keyword>
<dbReference type="InterPro" id="IPR013149">
    <property type="entry name" value="ADH-like_C"/>
</dbReference>
<evidence type="ECO:0000313" key="11">
    <source>
        <dbReference type="Proteomes" id="UP000321234"/>
    </source>
</evidence>
<comment type="cofactor">
    <cofactor evidence="1 7">
        <name>Zn(2+)</name>
        <dbReference type="ChEBI" id="CHEBI:29105"/>
    </cofactor>
</comment>